<accession>C6LDE7</accession>
<evidence type="ECO:0000313" key="2">
    <source>
        <dbReference type="Proteomes" id="UP000005561"/>
    </source>
</evidence>
<gene>
    <name evidence="1" type="ORF">BRYFOR_06557</name>
</gene>
<dbReference type="Proteomes" id="UP000005561">
    <property type="component" value="Unassembled WGS sequence"/>
</dbReference>
<evidence type="ECO:0000313" key="1">
    <source>
        <dbReference type="EMBL" id="EET61382.1"/>
    </source>
</evidence>
<protein>
    <submittedName>
        <fullName evidence="1">Uncharacterized protein</fullName>
    </submittedName>
</protein>
<dbReference type="EMBL" id="ACCL02000006">
    <property type="protein sequence ID" value="EET61382.1"/>
    <property type="molecule type" value="Genomic_DNA"/>
</dbReference>
<reference evidence="1" key="1">
    <citation type="submission" date="2009-07" db="EMBL/GenBank/DDBJ databases">
        <authorList>
            <person name="Weinstock G."/>
            <person name="Sodergren E."/>
            <person name="Clifton S."/>
            <person name="Fulton L."/>
            <person name="Fulton B."/>
            <person name="Courtney L."/>
            <person name="Fronick C."/>
            <person name="Harrison M."/>
            <person name="Strong C."/>
            <person name="Farmer C."/>
            <person name="Delahaunty K."/>
            <person name="Markovic C."/>
            <person name="Hall O."/>
            <person name="Minx P."/>
            <person name="Tomlinson C."/>
            <person name="Mitreva M."/>
            <person name="Nelson J."/>
            <person name="Hou S."/>
            <person name="Wollam A."/>
            <person name="Pepin K.H."/>
            <person name="Johnson M."/>
            <person name="Bhonagiri V."/>
            <person name="Nash W.E."/>
            <person name="Warren W."/>
            <person name="Chinwalla A."/>
            <person name="Mardis E.R."/>
            <person name="Wilson R.K."/>
        </authorList>
    </citation>
    <scope>NUCLEOTIDE SEQUENCE [LARGE SCALE GENOMIC DNA]</scope>
    <source>
        <strain evidence="1">DSM 14469</strain>
    </source>
</reference>
<proteinExistence type="predicted"/>
<name>C6LDE7_9FIRM</name>
<comment type="caution">
    <text evidence="1">The sequence shown here is derived from an EMBL/GenBank/DDBJ whole genome shotgun (WGS) entry which is preliminary data.</text>
</comment>
<sequence>MKNSAKEQDLGIAKCYVLIYNGECHEKQMMHLKAWRGGKRKVWMRKRTVKLSGHVSEFLWCKAAGRHEKIIRKKYMAKCICKNIIRKISQKEQEA</sequence>
<dbReference type="AlphaFoldDB" id="C6LDE7"/>
<keyword evidence="2" id="KW-1185">Reference proteome</keyword>
<dbReference type="RefSeq" id="WP_006861351.1">
    <property type="nucleotide sequence ID" value="NZ_ACCL02000006.1"/>
</dbReference>
<organism evidence="1 2">
    <name type="scientific">Marvinbryantia formatexigens DSM 14469</name>
    <dbReference type="NCBI Taxonomy" id="478749"/>
    <lineage>
        <taxon>Bacteria</taxon>
        <taxon>Bacillati</taxon>
        <taxon>Bacillota</taxon>
        <taxon>Clostridia</taxon>
        <taxon>Lachnospirales</taxon>
        <taxon>Lachnospiraceae</taxon>
        <taxon>Marvinbryantia</taxon>
    </lineage>
</organism>